<accession>A0ABN2T243</accession>
<organism evidence="1 2">
    <name type="scientific">Brevibacterium samyangense</name>
    <dbReference type="NCBI Taxonomy" id="366888"/>
    <lineage>
        <taxon>Bacteria</taxon>
        <taxon>Bacillati</taxon>
        <taxon>Actinomycetota</taxon>
        <taxon>Actinomycetes</taxon>
        <taxon>Micrococcales</taxon>
        <taxon>Brevibacteriaceae</taxon>
        <taxon>Brevibacterium</taxon>
    </lineage>
</organism>
<dbReference type="RefSeq" id="WP_344305849.1">
    <property type="nucleotide sequence ID" value="NZ_BAAANO010000001.1"/>
</dbReference>
<keyword evidence="2" id="KW-1185">Reference proteome</keyword>
<gene>
    <name evidence="1" type="ORF">GCM10009755_00140</name>
</gene>
<reference evidence="1 2" key="1">
    <citation type="journal article" date="2019" name="Int. J. Syst. Evol. Microbiol.">
        <title>The Global Catalogue of Microorganisms (GCM) 10K type strain sequencing project: providing services to taxonomists for standard genome sequencing and annotation.</title>
        <authorList>
            <consortium name="The Broad Institute Genomics Platform"/>
            <consortium name="The Broad Institute Genome Sequencing Center for Infectious Disease"/>
            <person name="Wu L."/>
            <person name="Ma J."/>
        </authorList>
    </citation>
    <scope>NUCLEOTIDE SEQUENCE [LARGE SCALE GENOMIC DNA]</scope>
    <source>
        <strain evidence="1 2">JCM 14546</strain>
    </source>
</reference>
<comment type="caution">
    <text evidence="1">The sequence shown here is derived from an EMBL/GenBank/DDBJ whole genome shotgun (WGS) entry which is preliminary data.</text>
</comment>
<evidence type="ECO:0000313" key="2">
    <source>
        <dbReference type="Proteomes" id="UP001500755"/>
    </source>
</evidence>
<dbReference type="EMBL" id="BAAANO010000001">
    <property type="protein sequence ID" value="GAA1997108.1"/>
    <property type="molecule type" value="Genomic_DNA"/>
</dbReference>
<dbReference type="Proteomes" id="UP001500755">
    <property type="component" value="Unassembled WGS sequence"/>
</dbReference>
<dbReference type="InterPro" id="IPR003772">
    <property type="entry name" value="YceD"/>
</dbReference>
<proteinExistence type="predicted"/>
<sequence length="170" mass="18829">MARNDSELVLDIRKLGLMDKPGEWSTLTTTVAAPEDLRIEVIGVPAGSPLELDLRLESVVEGIYVSGNVKAVAQGQDARTSEDIELPLDVAVTELFVYELDPEDEESYVMDNGRLDLEPAIRDAVVMALPFRPLKDGDAEDFRYTLGEDIVEEVPEADPRWSALKDLLDE</sequence>
<protein>
    <submittedName>
        <fullName evidence="1">DUF177 domain-containing protein</fullName>
    </submittedName>
</protein>
<evidence type="ECO:0000313" key="1">
    <source>
        <dbReference type="EMBL" id="GAA1997108.1"/>
    </source>
</evidence>
<name>A0ABN2T243_9MICO</name>
<dbReference type="Pfam" id="PF02620">
    <property type="entry name" value="YceD"/>
    <property type="match status" value="1"/>
</dbReference>